<feature type="compositionally biased region" description="Polar residues" evidence="1">
    <location>
        <begin position="406"/>
        <end position="416"/>
    </location>
</feature>
<organism evidence="3 4">
    <name type="scientific">Ustilaginoidea virens</name>
    <name type="common">Rice false smut fungus</name>
    <name type="synonym">Villosiclava virens</name>
    <dbReference type="NCBI Taxonomy" id="1159556"/>
    <lineage>
        <taxon>Eukaryota</taxon>
        <taxon>Fungi</taxon>
        <taxon>Dikarya</taxon>
        <taxon>Ascomycota</taxon>
        <taxon>Pezizomycotina</taxon>
        <taxon>Sordariomycetes</taxon>
        <taxon>Hypocreomycetidae</taxon>
        <taxon>Hypocreales</taxon>
        <taxon>Clavicipitaceae</taxon>
        <taxon>Ustilaginoidea</taxon>
    </lineage>
</organism>
<proteinExistence type="predicted"/>
<dbReference type="GeneID" id="66064090"/>
<gene>
    <name evidence="3" type="ORF">UV8b_03312</name>
</gene>
<dbReference type="AlphaFoldDB" id="A0A8E5MGX7"/>
<feature type="compositionally biased region" description="Low complexity" evidence="1">
    <location>
        <begin position="180"/>
        <end position="197"/>
    </location>
</feature>
<evidence type="ECO:0000313" key="4">
    <source>
        <dbReference type="Proteomes" id="UP000027002"/>
    </source>
</evidence>
<dbReference type="RefSeq" id="XP_042996744.1">
    <property type="nucleotide sequence ID" value="XM_043140810.1"/>
</dbReference>
<evidence type="ECO:0000256" key="1">
    <source>
        <dbReference type="SAM" id="MobiDB-lite"/>
    </source>
</evidence>
<dbReference type="InterPro" id="IPR003615">
    <property type="entry name" value="HNH_nuc"/>
</dbReference>
<reference evidence="3" key="1">
    <citation type="submission" date="2020-03" db="EMBL/GenBank/DDBJ databases">
        <title>A mixture of massive structural variations and highly conserved coding sequences in Ustilaginoidea virens genome.</title>
        <authorList>
            <person name="Zhang K."/>
            <person name="Zhao Z."/>
            <person name="Zhang Z."/>
            <person name="Li Y."/>
            <person name="Hsiang T."/>
            <person name="Sun W."/>
        </authorList>
    </citation>
    <scope>NUCLEOTIDE SEQUENCE</scope>
    <source>
        <strain evidence="3">UV-8b</strain>
    </source>
</reference>
<dbReference type="KEGG" id="uvi:66064090"/>
<dbReference type="OrthoDB" id="2142759at2759"/>
<accession>A0A8E5MGX7</accession>
<name>A0A8E5MGX7_USTVR</name>
<evidence type="ECO:0000259" key="2">
    <source>
        <dbReference type="Pfam" id="PF13391"/>
    </source>
</evidence>
<evidence type="ECO:0000313" key="3">
    <source>
        <dbReference type="EMBL" id="QUC19071.1"/>
    </source>
</evidence>
<dbReference type="EMBL" id="CP072754">
    <property type="protein sequence ID" value="QUC19071.1"/>
    <property type="molecule type" value="Genomic_DNA"/>
</dbReference>
<sequence length="528" mass="58811">MSNATVTPQARAHGWNVHFLAGTDDFAGLFLPPASDTLSFRDIIDELRLCFELPHDPRTQDSTDPWRNIAFYHIGFVNVGPEQSSQPPPIFVWGHHLDLPVSAPAGQPLFTVQPWSRYQVVRHKECDLANSELLEAHIQAGCATHIPYPSLRQDSRYLPPNKGSRDPNFAQLPYRKTIRPRGSSSPSKRSASGSVSPTKDDTASSRAFASDDDTTSLAIPYILTGMSAEVVRKTILNFRTSCLVESNTCAVSGKGRGWCANPAIGPGVQACHIVPQQHYHIYPLPEPFSSEGRYSHGRLSEAWRRTWSAKNGILLSKTLHELFDLRLFSIHPDTLRVRIFVPYDMLEEYHGRPAQLPPNVDRKALRHHYEMCCIENMAAAMPLEEHLPPSYTGANSIASGSASVLGSDSHITSMSPKSARGLIVDAHTGDPVKRRSRQRRNNTDNPGLVNPDSASFSANDADEQAMSESGKRHTMGGNSTRRRKRRRNSDRENMYWANAADNEMVDNNINTHVYTPIPFSIQKFLSEV</sequence>
<dbReference type="Proteomes" id="UP000027002">
    <property type="component" value="Chromosome 2"/>
</dbReference>
<keyword evidence="4" id="KW-1185">Reference proteome</keyword>
<dbReference type="Pfam" id="PF13391">
    <property type="entry name" value="HNH_2"/>
    <property type="match status" value="1"/>
</dbReference>
<feature type="domain" description="HNH nuclease" evidence="2">
    <location>
        <begin position="249"/>
        <end position="331"/>
    </location>
</feature>
<protein>
    <recommendedName>
        <fullName evidence="2">HNH nuclease domain-containing protein</fullName>
    </recommendedName>
</protein>
<feature type="region of interest" description="Disordered" evidence="1">
    <location>
        <begin position="406"/>
        <end position="493"/>
    </location>
</feature>
<feature type="region of interest" description="Disordered" evidence="1">
    <location>
        <begin position="153"/>
        <end position="209"/>
    </location>
</feature>